<dbReference type="EMBL" id="LFYR01001823">
    <property type="protein sequence ID" value="KMZ59041.1"/>
    <property type="molecule type" value="Genomic_DNA"/>
</dbReference>
<dbReference type="Proteomes" id="UP000036987">
    <property type="component" value="Unassembled WGS sequence"/>
</dbReference>
<gene>
    <name evidence="9" type="ORF">ZOSMA_70G00550</name>
</gene>
<dbReference type="GO" id="GO:0006281">
    <property type="term" value="P:DNA repair"/>
    <property type="evidence" value="ECO:0007669"/>
    <property type="project" value="UniProtKB-KW"/>
</dbReference>
<dbReference type="GO" id="GO:0051301">
    <property type="term" value="P:cell division"/>
    <property type="evidence" value="ECO:0007669"/>
    <property type="project" value="UniProtKB-KW"/>
</dbReference>
<dbReference type="GO" id="GO:0007064">
    <property type="term" value="P:mitotic sister chromatid cohesion"/>
    <property type="evidence" value="ECO:0000318"/>
    <property type="project" value="GO_Central"/>
</dbReference>
<feature type="region of interest" description="Disordered" evidence="8">
    <location>
        <begin position="1386"/>
        <end position="1552"/>
    </location>
</feature>
<dbReference type="GO" id="GO:0000785">
    <property type="term" value="C:chromatin"/>
    <property type="evidence" value="ECO:0000318"/>
    <property type="project" value="GO_Central"/>
</dbReference>
<name>A0A0K9NQK2_ZOSMR</name>
<feature type="compositionally biased region" description="Polar residues" evidence="8">
    <location>
        <begin position="1444"/>
        <end position="1456"/>
    </location>
</feature>
<dbReference type="SUPFAM" id="SSF48371">
    <property type="entry name" value="ARM repeat"/>
    <property type="match status" value="1"/>
</dbReference>
<evidence type="ECO:0000256" key="5">
    <source>
        <dbReference type="ARBA" id="ARBA00023204"/>
    </source>
</evidence>
<evidence type="ECO:0000256" key="2">
    <source>
        <dbReference type="ARBA" id="ARBA00022618"/>
    </source>
</evidence>
<dbReference type="InterPro" id="IPR016024">
    <property type="entry name" value="ARM-type_fold"/>
</dbReference>
<evidence type="ECO:0000313" key="10">
    <source>
        <dbReference type="Proteomes" id="UP000036987"/>
    </source>
</evidence>
<dbReference type="Gene3D" id="2.30.30.140">
    <property type="match status" value="1"/>
</dbReference>
<keyword evidence="5" id="KW-0234">DNA repair</keyword>
<dbReference type="GO" id="GO:0005634">
    <property type="term" value="C:nucleus"/>
    <property type="evidence" value="ECO:0000318"/>
    <property type="project" value="GO_Central"/>
</dbReference>
<dbReference type="OMA" id="ECYQVRE"/>
<dbReference type="InterPro" id="IPR011989">
    <property type="entry name" value="ARM-like"/>
</dbReference>
<feature type="compositionally biased region" description="Basic and acidic residues" evidence="8">
    <location>
        <begin position="1284"/>
        <end position="1302"/>
    </location>
</feature>
<dbReference type="PANTHER" id="PTHR12663">
    <property type="entry name" value="ANDROGEN INDUCED INHIBITOR OF PROLIFERATION AS3 / PDS5-RELATED"/>
    <property type="match status" value="1"/>
</dbReference>
<dbReference type="GO" id="GO:0140670">
    <property type="term" value="F:cohesin unloader activity"/>
    <property type="evidence" value="ECO:0000318"/>
    <property type="project" value="GO_Central"/>
</dbReference>
<keyword evidence="3" id="KW-0227">DNA damage</keyword>
<evidence type="ECO:0000256" key="8">
    <source>
        <dbReference type="SAM" id="MobiDB-lite"/>
    </source>
</evidence>
<evidence type="ECO:0000256" key="3">
    <source>
        <dbReference type="ARBA" id="ARBA00022763"/>
    </source>
</evidence>
<organism evidence="9 10">
    <name type="scientific">Zostera marina</name>
    <name type="common">Eelgrass</name>
    <dbReference type="NCBI Taxonomy" id="29655"/>
    <lineage>
        <taxon>Eukaryota</taxon>
        <taxon>Viridiplantae</taxon>
        <taxon>Streptophyta</taxon>
        <taxon>Embryophyta</taxon>
        <taxon>Tracheophyta</taxon>
        <taxon>Spermatophyta</taxon>
        <taxon>Magnoliopsida</taxon>
        <taxon>Liliopsida</taxon>
        <taxon>Zosteraceae</taxon>
        <taxon>Zostera</taxon>
    </lineage>
</organism>
<evidence type="ECO:0000256" key="1">
    <source>
        <dbReference type="ARBA" id="ARBA00004123"/>
    </source>
</evidence>
<keyword evidence="10" id="KW-1185">Reference proteome</keyword>
<evidence type="ECO:0000256" key="6">
    <source>
        <dbReference type="ARBA" id="ARBA00023242"/>
    </source>
</evidence>
<dbReference type="InterPro" id="IPR039776">
    <property type="entry name" value="Pds5"/>
</dbReference>
<feature type="compositionally biased region" description="Basic residues" evidence="8">
    <location>
        <begin position="1426"/>
        <end position="1437"/>
    </location>
</feature>
<keyword evidence="6" id="KW-0539">Nucleus</keyword>
<proteinExistence type="predicted"/>
<keyword evidence="7" id="KW-0131">Cell cycle</keyword>
<dbReference type="PANTHER" id="PTHR12663:SF0">
    <property type="entry name" value="PRECOCIOUS DISSOCIATION OF SISTERS 5, ISOFORM A"/>
    <property type="match status" value="1"/>
</dbReference>
<protein>
    <submittedName>
        <fullName evidence="9">Sister chromatid cohesion protein PDS5</fullName>
    </submittedName>
</protein>
<accession>A0A0K9NQK2</accession>
<keyword evidence="2" id="KW-0132">Cell division</keyword>
<reference evidence="10" key="1">
    <citation type="journal article" date="2016" name="Nature">
        <title>The genome of the seagrass Zostera marina reveals angiosperm adaptation to the sea.</title>
        <authorList>
            <person name="Olsen J.L."/>
            <person name="Rouze P."/>
            <person name="Verhelst B."/>
            <person name="Lin Y.-C."/>
            <person name="Bayer T."/>
            <person name="Collen J."/>
            <person name="Dattolo E."/>
            <person name="De Paoli E."/>
            <person name="Dittami S."/>
            <person name="Maumus F."/>
            <person name="Michel G."/>
            <person name="Kersting A."/>
            <person name="Lauritano C."/>
            <person name="Lohaus R."/>
            <person name="Toepel M."/>
            <person name="Tonon T."/>
            <person name="Vanneste K."/>
            <person name="Amirebrahimi M."/>
            <person name="Brakel J."/>
            <person name="Bostroem C."/>
            <person name="Chovatia M."/>
            <person name="Grimwood J."/>
            <person name="Jenkins J.W."/>
            <person name="Jueterbock A."/>
            <person name="Mraz A."/>
            <person name="Stam W.T."/>
            <person name="Tice H."/>
            <person name="Bornberg-Bauer E."/>
            <person name="Green P.J."/>
            <person name="Pearson G.A."/>
            <person name="Procaccini G."/>
            <person name="Duarte C.M."/>
            <person name="Schmutz J."/>
            <person name="Reusch T.B.H."/>
            <person name="Van de Peer Y."/>
        </authorList>
    </citation>
    <scope>NUCLEOTIDE SEQUENCE [LARGE SCALE GENOMIC DNA]</scope>
    <source>
        <strain evidence="10">cv. Finnish</strain>
    </source>
</reference>
<dbReference type="CDD" id="cd19953">
    <property type="entry name" value="PDS5"/>
    <property type="match status" value="1"/>
</dbReference>
<dbReference type="Pfam" id="PF20168">
    <property type="entry name" value="PDS5"/>
    <property type="match status" value="1"/>
</dbReference>
<sequence>MVQQQQLKEVGSKLESPPASKDALIKLLKQAGNYLSEIGQSPLPSMIEALQPCFNAIVKPELLKHQDRDVEVLVATCICEITRITAPEAPYSDEILREIFHLFVGTFSGLNDISSPSFGRRVIILETLSRYKSCVMMLDLECLDLINKMFQTFFAVISDDHPESVLKSMQSIMILVLDESEDLPENLLFILLSTLGRKRSDVSTAARSLAMNVIENCAGKLETSVKQFLSSSISGDTIASSNLLDYHEVIFDIYQCAPQILFGVIPYITSELLTDQLGVRLKAVKLLGDMFALPGITISKSFKPLFIEFLKRMTDRIVEVRISAIEHVKSCFLSNPSRSEVPEIMAALRDRLLDYDENVRKEVVAAIFTMAYHSVLSIPCATVRLVAERLRDKSVSVKRYTMERLAELYRLYCEKCSDESINADDFEWIPGKILRCTYDKDFRSEMIEDTFCHFLFPSEFSMKDKLEHWTAIFSRLDKVEVKALEQILAQKQRLQQELQKYLSLRQTYQVGDNLELQKRTLGSLKIMSRLFNDPTKTEESFQILNQLKDVKIWKILTSLLDPSTSFSHASTHRNELLKILGDKHQLYDFMGTLSIRCSYLLFNKELVVEIFLKAAARHSDGNTQLVSCMNLLAVIAYFSPTLLFGFEEDLVCLLKEGNEVIKEGIAHVLAKAGGIIREKLAMTSSSVDLLLERLCLEGSRKQAKYSVQALASITKDDGLKALSVLYKRLVDMLEEKTHLPAILQSLGCIAQNAMPVFETKEDEIIDFIQKKIFECSDDLNQKKTSNWDARSELCLLKIFGIKTLVNSYMPLKDAHLRLGIEKLLEILKNILEFGEISKNIESSPVDRAHLRLAAAKAILRLSKQWEHKIPLNIFYLALGLGTTQNEYHEARKLFNGKVHQYIKERFLDAKYACAFLYDITGTYPLSNTEDTQYLTEILQMHHQLKARQLSIQCDMNPHIAYPEYILTHLLHALAHHPSFPEIEDGERFQVFEPIYWRLHLFLSTMLYGSERCHQANARTKDSISISISIFHSIKCSEDIVLCELGILIIKHLVKEEYGDLKELIISVPLPPSLYKSLDKNVNGDSLIIHDEKSWFPPKALTFFESLTLEKKVDDSDTDVNELTLDAIMKNIKLQRARKSKTLKKKAKRAKVKKIDSEVDVLGMVREINLRSEESEQDKKLHRMVTESNDTKSAAPLKKNIHLKQSPPPITILKRKRTPYIAKSNKKERQKAGESLSSQSFEADEELANIKHDHSSDPLTSCLPDNITFSSGSMKKCKYKMPNGRSHDGRASIDPKNEIKKENGNSGQVRKRKLKNIVGMAKKTLLDGPGLVGCLIKVWWPMDKQFYEGRVQSYDVKKNKHKILYDDGDVEVLRLDKQKWEKISNVNTPSKRQKIQNYSSEELSPERSHNVLNLNDAGKMKRDNIGRSKRTAKKNAIRRIRDAVSSDTTGGDNSNALDSEIHATSEIDDAQSDDSRGNRSCFEGGEKSKSFLEIVDAANEETPNSSSSSKGSKGDKRSKHLTMDTKHNSYGSSSEPENSDDVPLNAWRQRAGK</sequence>
<feature type="region of interest" description="Disordered" evidence="8">
    <location>
        <begin position="1280"/>
        <end position="1307"/>
    </location>
</feature>
<evidence type="ECO:0000313" key="9">
    <source>
        <dbReference type="EMBL" id="KMZ59041.1"/>
    </source>
</evidence>
<dbReference type="CDD" id="cd20404">
    <property type="entry name" value="Tudor_Agenet_AtEML-like"/>
    <property type="match status" value="1"/>
</dbReference>
<feature type="compositionally biased region" description="Basic residues" evidence="8">
    <location>
        <begin position="1214"/>
        <end position="1223"/>
    </location>
</feature>
<dbReference type="Gene3D" id="1.25.10.10">
    <property type="entry name" value="Leucine-rich Repeat Variant"/>
    <property type="match status" value="1"/>
</dbReference>
<dbReference type="SUPFAM" id="SSF63748">
    <property type="entry name" value="Tudor/PWWP/MBT"/>
    <property type="match status" value="1"/>
</dbReference>
<feature type="region of interest" description="Disordered" evidence="8">
    <location>
        <begin position="1214"/>
        <end position="1240"/>
    </location>
</feature>
<dbReference type="STRING" id="29655.A0A0K9NQK2"/>
<comment type="caution">
    <text evidence="9">The sequence shown here is derived from an EMBL/GenBank/DDBJ whole genome shotgun (WGS) entry which is preliminary data.</text>
</comment>
<dbReference type="OrthoDB" id="200660at2759"/>
<keyword evidence="4" id="KW-0498">Mitosis</keyword>
<dbReference type="GO" id="GO:0035825">
    <property type="term" value="P:homologous recombination"/>
    <property type="evidence" value="ECO:0007669"/>
    <property type="project" value="UniProtKB-ARBA"/>
</dbReference>
<comment type="subcellular location">
    <subcellularLocation>
        <location evidence="1">Nucleus</location>
    </subcellularLocation>
</comment>
<evidence type="ECO:0000256" key="7">
    <source>
        <dbReference type="ARBA" id="ARBA00023306"/>
    </source>
</evidence>
<evidence type="ECO:0000256" key="4">
    <source>
        <dbReference type="ARBA" id="ARBA00022776"/>
    </source>
</evidence>
<feature type="compositionally biased region" description="Polar residues" evidence="8">
    <location>
        <begin position="1386"/>
        <end position="1401"/>
    </location>
</feature>